<dbReference type="Gene3D" id="1.20.120.450">
    <property type="entry name" value="dinb family like domain"/>
    <property type="match status" value="1"/>
</dbReference>
<gene>
    <name evidence="2" type="ORF">P5G65_30090</name>
</gene>
<accession>A0ABU6DK56</accession>
<keyword evidence="3" id="KW-1185">Reference proteome</keyword>
<sequence length="151" mass="17578">MRNDFIFHILDKHLEQFIELVESCPEDKRKVVPEGFVNSIHWHLGHVLTVTEFHVFGLSEQPLVLPAKYQELFAYGSRQSHWQGEPPAWDILIAQLKEQRNQIHELLKDKLEAPVKDNFLKGENFGELIVSTVLHLVNHLGIVWAMLKILK</sequence>
<dbReference type="InterPro" id="IPR024775">
    <property type="entry name" value="DinB-like"/>
</dbReference>
<dbReference type="SUPFAM" id="SSF109854">
    <property type="entry name" value="DinB/YfiT-like putative metalloenzymes"/>
    <property type="match status" value="1"/>
</dbReference>
<evidence type="ECO:0000259" key="1">
    <source>
        <dbReference type="Pfam" id="PF12867"/>
    </source>
</evidence>
<feature type="domain" description="DinB-like" evidence="1">
    <location>
        <begin position="10"/>
        <end position="142"/>
    </location>
</feature>
<proteinExistence type="predicted"/>
<evidence type="ECO:0000313" key="2">
    <source>
        <dbReference type="EMBL" id="MEB4798164.1"/>
    </source>
</evidence>
<dbReference type="RefSeq" id="WP_127457225.1">
    <property type="nucleotide sequence ID" value="NZ_JAROBY010000069.1"/>
</dbReference>
<dbReference type="Pfam" id="PF12867">
    <property type="entry name" value="DinB_2"/>
    <property type="match status" value="1"/>
</dbReference>
<organism evidence="2 3">
    <name type="scientific">Paenibacillus chondroitinus</name>
    <dbReference type="NCBI Taxonomy" id="59842"/>
    <lineage>
        <taxon>Bacteria</taxon>
        <taxon>Bacillati</taxon>
        <taxon>Bacillota</taxon>
        <taxon>Bacilli</taxon>
        <taxon>Bacillales</taxon>
        <taxon>Paenibacillaceae</taxon>
        <taxon>Paenibacillus</taxon>
    </lineage>
</organism>
<protein>
    <submittedName>
        <fullName evidence="2">DinB family protein</fullName>
    </submittedName>
</protein>
<reference evidence="2 3" key="1">
    <citation type="submission" date="2023-03" db="EMBL/GenBank/DDBJ databases">
        <title>Bacillus Genome Sequencing.</title>
        <authorList>
            <person name="Dunlap C."/>
        </authorList>
    </citation>
    <scope>NUCLEOTIDE SEQUENCE [LARGE SCALE GENOMIC DNA]</scope>
    <source>
        <strain evidence="2 3">NRS-1351</strain>
    </source>
</reference>
<comment type="caution">
    <text evidence="2">The sequence shown here is derived from an EMBL/GenBank/DDBJ whole genome shotgun (WGS) entry which is preliminary data.</text>
</comment>
<dbReference type="Proteomes" id="UP001355653">
    <property type="component" value="Unassembled WGS sequence"/>
</dbReference>
<dbReference type="EMBL" id="JAROBY010000069">
    <property type="protein sequence ID" value="MEB4798164.1"/>
    <property type="molecule type" value="Genomic_DNA"/>
</dbReference>
<evidence type="ECO:0000313" key="3">
    <source>
        <dbReference type="Proteomes" id="UP001355653"/>
    </source>
</evidence>
<name>A0ABU6DK56_9BACL</name>
<dbReference type="InterPro" id="IPR034660">
    <property type="entry name" value="DinB/YfiT-like"/>
</dbReference>